<keyword evidence="6 13" id="KW-0028">Amino-acid biosynthesis</keyword>
<dbReference type="InterPro" id="IPR050472">
    <property type="entry name" value="Anth_synth/Amidotransfase"/>
</dbReference>
<dbReference type="InterPro" id="IPR002474">
    <property type="entry name" value="CarbamoylP_synth_ssu_N"/>
</dbReference>
<dbReference type="PROSITE" id="PS51273">
    <property type="entry name" value="GATASE_TYPE_1"/>
    <property type="match status" value="1"/>
</dbReference>
<dbReference type="PRINTS" id="PR00096">
    <property type="entry name" value="GATASE"/>
</dbReference>
<comment type="catalytic activity">
    <reaction evidence="11 13">
        <text>hydrogencarbonate + L-glutamine + 2 ATP + H2O = carbamoyl phosphate + L-glutamate + 2 ADP + phosphate + 2 H(+)</text>
        <dbReference type="Rhea" id="RHEA:18633"/>
        <dbReference type="ChEBI" id="CHEBI:15377"/>
        <dbReference type="ChEBI" id="CHEBI:15378"/>
        <dbReference type="ChEBI" id="CHEBI:17544"/>
        <dbReference type="ChEBI" id="CHEBI:29985"/>
        <dbReference type="ChEBI" id="CHEBI:30616"/>
        <dbReference type="ChEBI" id="CHEBI:43474"/>
        <dbReference type="ChEBI" id="CHEBI:58228"/>
        <dbReference type="ChEBI" id="CHEBI:58359"/>
        <dbReference type="ChEBI" id="CHEBI:456216"/>
        <dbReference type="EC" id="6.3.5.5"/>
    </reaction>
</comment>
<evidence type="ECO:0000256" key="11">
    <source>
        <dbReference type="ARBA" id="ARBA00048816"/>
    </source>
</evidence>
<comment type="subunit">
    <text evidence="13">Composed of two chains; the small (or glutamine) chain promotes the hydrolysis of glutamine to ammonia, which is used by the large (or ammonia) chain to synthesize carbamoyl phosphate. Tetramer of heterodimers (alpha,beta)4.</text>
</comment>
<proteinExistence type="inferred from homology"/>
<feature type="region of interest" description="CPSase" evidence="13">
    <location>
        <begin position="1"/>
        <end position="197"/>
    </location>
</feature>
<evidence type="ECO:0000256" key="4">
    <source>
        <dbReference type="ARBA" id="ARBA00022571"/>
    </source>
</evidence>
<evidence type="ECO:0000256" key="8">
    <source>
        <dbReference type="ARBA" id="ARBA00022840"/>
    </source>
</evidence>
<feature type="binding site" evidence="13">
    <location>
        <position position="275"/>
    </location>
    <ligand>
        <name>L-glutamine</name>
        <dbReference type="ChEBI" id="CHEBI:58359"/>
    </ligand>
</feature>
<dbReference type="CDD" id="cd01744">
    <property type="entry name" value="GATase1_CPSase"/>
    <property type="match status" value="1"/>
</dbReference>
<feature type="binding site" evidence="13">
    <location>
        <position position="248"/>
    </location>
    <ligand>
        <name>L-glutamine</name>
        <dbReference type="ChEBI" id="CHEBI:58359"/>
    </ligand>
</feature>
<feature type="binding site" evidence="13">
    <location>
        <position position="319"/>
    </location>
    <ligand>
        <name>L-glutamine</name>
        <dbReference type="ChEBI" id="CHEBI:58359"/>
    </ligand>
</feature>
<dbReference type="SUPFAM" id="SSF52317">
    <property type="entry name" value="Class I glutamine amidotransferase-like"/>
    <property type="match status" value="1"/>
</dbReference>
<evidence type="ECO:0000256" key="6">
    <source>
        <dbReference type="ARBA" id="ARBA00022605"/>
    </source>
</evidence>
<keyword evidence="8 13" id="KW-0067">ATP-binding</keyword>
<evidence type="ECO:0000313" key="15">
    <source>
        <dbReference type="EMBL" id="MBB3120084.1"/>
    </source>
</evidence>
<evidence type="ECO:0000256" key="13">
    <source>
        <dbReference type="HAMAP-Rule" id="MF_01209"/>
    </source>
</evidence>
<gene>
    <name evidence="13" type="primary">carA</name>
    <name evidence="15" type="ORF">FHS03_003143</name>
</gene>
<dbReference type="SMART" id="SM01097">
    <property type="entry name" value="CPSase_sm_chain"/>
    <property type="match status" value="1"/>
</dbReference>
<dbReference type="NCBIfam" id="NF009475">
    <property type="entry name" value="PRK12838.1"/>
    <property type="match status" value="1"/>
</dbReference>
<dbReference type="UniPathway" id="UPA00068">
    <property type="reaction ID" value="UER00171"/>
</dbReference>
<dbReference type="UniPathway" id="UPA00070">
    <property type="reaction ID" value="UER00115"/>
</dbReference>
<dbReference type="FunFam" id="3.40.50.880:FF:000011">
    <property type="entry name" value="Carbamoyl-phosphate synthase small chain"/>
    <property type="match status" value="1"/>
</dbReference>
<feature type="binding site" evidence="13">
    <location>
        <position position="246"/>
    </location>
    <ligand>
        <name>L-glutamine</name>
        <dbReference type="ChEBI" id="CHEBI:58359"/>
    </ligand>
</feature>
<evidence type="ECO:0000313" key="16">
    <source>
        <dbReference type="Proteomes" id="UP000541535"/>
    </source>
</evidence>
<dbReference type="SUPFAM" id="SSF52021">
    <property type="entry name" value="Carbamoyl phosphate synthetase, small subunit N-terminal domain"/>
    <property type="match status" value="1"/>
</dbReference>
<evidence type="ECO:0000256" key="10">
    <source>
        <dbReference type="ARBA" id="ARBA00022975"/>
    </source>
</evidence>
<sequence>MKHPLTHRSASADHAYLALADGTVFRGVAIGAAGRTSGEAVFNTAMTGYQEILSDPSYSRQIVTLTYPHIGNTGVNHEDGESARIHAAGLVVKDVPALASNFRSGQSLQDWLCAQNVVAIAGIDTRKLTRILRDGGAQSSAIVAGGTEQEALQLARAFPGLNGMDLACTVSTGQAYEWHETEWRLGAGFGVQKAPRYHVVAFDFGVKQNILRMLAQRGCRVTVLPARAGAEAALALKPDGVFLSNGPGDPQPCTYAIEAARQLIDIGIPTFGICLGHQIMALASGARTIKMKFGHHGANHPVQDITNGRVMITSQNHGFAVDPESLPRNCRATHISLFDGSLQGFMRIDRPAFCFQGHPEASPGPHDLAPLFDRFIHLMEDQRNA</sequence>
<name>A0A7W5BBI4_9BURK</name>
<dbReference type="InterPro" id="IPR017926">
    <property type="entry name" value="GATASE"/>
</dbReference>
<feature type="active site" evidence="13">
    <location>
        <position position="358"/>
    </location>
</feature>
<evidence type="ECO:0000256" key="2">
    <source>
        <dbReference type="ARBA" id="ARBA00005077"/>
    </source>
</evidence>
<comment type="function">
    <text evidence="13">Small subunit of the glutamine-dependent carbamoyl phosphate synthetase (CPSase). CPSase catalyzes the formation of carbamoyl phosphate from the ammonia moiety of glutamine, carbonate, and phosphate donated by ATP, constituting the first step of 2 biosynthetic pathways, one leading to arginine and/or urea and the other to pyrimidine nucleotides. The small subunit (glutamine amidotransferase) binds and cleaves glutamine to supply the large subunit with the substrate ammonia.</text>
</comment>
<dbReference type="HAMAP" id="MF_01209">
    <property type="entry name" value="CPSase_S_chain"/>
    <property type="match status" value="1"/>
</dbReference>
<dbReference type="FunFam" id="3.50.30.20:FF:000001">
    <property type="entry name" value="Carbamoyl-phosphate synthase small chain"/>
    <property type="match status" value="1"/>
</dbReference>
<comment type="similarity">
    <text evidence="3 13">Belongs to the CarA family.</text>
</comment>
<dbReference type="InterPro" id="IPR006274">
    <property type="entry name" value="CarbamoylP_synth_ssu"/>
</dbReference>
<dbReference type="Gene3D" id="3.50.30.20">
    <property type="entry name" value="Carbamoyl-phosphate synthase small subunit, N-terminal domain"/>
    <property type="match status" value="1"/>
</dbReference>
<keyword evidence="16" id="KW-1185">Reference proteome</keyword>
<dbReference type="PANTHER" id="PTHR43418">
    <property type="entry name" value="MULTIFUNCTIONAL TRYPTOPHAN BIOSYNTHESIS PROTEIN-RELATED"/>
    <property type="match status" value="1"/>
</dbReference>
<evidence type="ECO:0000256" key="5">
    <source>
        <dbReference type="ARBA" id="ARBA00022598"/>
    </source>
</evidence>
<dbReference type="PANTHER" id="PTHR43418:SF7">
    <property type="entry name" value="CARBAMOYL-PHOSPHATE SYNTHASE SMALL CHAIN"/>
    <property type="match status" value="1"/>
</dbReference>
<dbReference type="InterPro" id="IPR029062">
    <property type="entry name" value="Class_I_gatase-like"/>
</dbReference>
<keyword evidence="7 13" id="KW-0547">Nucleotide-binding</keyword>
<dbReference type="Proteomes" id="UP000541535">
    <property type="component" value="Unassembled WGS sequence"/>
</dbReference>
<feature type="binding site" evidence="13">
    <location>
        <position position="57"/>
    </location>
    <ligand>
        <name>L-glutamine</name>
        <dbReference type="ChEBI" id="CHEBI:58359"/>
    </ligand>
</feature>
<comment type="pathway">
    <text evidence="1 13">Pyrimidine metabolism; UMP biosynthesis via de novo pathway; (S)-dihydroorotate from bicarbonate: step 1/3.</text>
</comment>
<dbReference type="Gene3D" id="3.40.50.880">
    <property type="match status" value="1"/>
</dbReference>
<dbReference type="NCBIfam" id="TIGR01368">
    <property type="entry name" value="CPSaseIIsmall"/>
    <property type="match status" value="1"/>
</dbReference>
<keyword evidence="9 13" id="KW-0315">Glutamine amidotransferase</keyword>
<dbReference type="GO" id="GO:0006207">
    <property type="term" value="P:'de novo' pyrimidine nucleobase biosynthetic process"/>
    <property type="evidence" value="ECO:0007669"/>
    <property type="project" value="InterPro"/>
</dbReference>
<evidence type="ECO:0000256" key="7">
    <source>
        <dbReference type="ARBA" id="ARBA00022741"/>
    </source>
</evidence>
<evidence type="ECO:0000256" key="1">
    <source>
        <dbReference type="ARBA" id="ARBA00004812"/>
    </source>
</evidence>
<dbReference type="GO" id="GO:0044205">
    <property type="term" value="P:'de novo' UMP biosynthetic process"/>
    <property type="evidence" value="ECO:0007669"/>
    <property type="project" value="UniProtKB-UniRule"/>
</dbReference>
<dbReference type="PRINTS" id="PR00099">
    <property type="entry name" value="CPSGATASE"/>
</dbReference>
<feature type="domain" description="Carbamoyl-phosphate synthase small subunit N-terminal" evidence="14">
    <location>
        <begin position="13"/>
        <end position="143"/>
    </location>
</feature>
<dbReference type="GO" id="GO:0006526">
    <property type="term" value="P:L-arginine biosynthetic process"/>
    <property type="evidence" value="ECO:0007669"/>
    <property type="project" value="UniProtKB-UniRule"/>
</dbReference>
<dbReference type="GO" id="GO:0005524">
    <property type="term" value="F:ATP binding"/>
    <property type="evidence" value="ECO:0007669"/>
    <property type="project" value="UniProtKB-UniRule"/>
</dbReference>
<dbReference type="EMBL" id="JACHXD010000008">
    <property type="protein sequence ID" value="MBB3120084.1"/>
    <property type="molecule type" value="Genomic_DNA"/>
</dbReference>
<keyword evidence="10 13" id="KW-0665">Pyrimidine biosynthesis</keyword>
<feature type="binding site" evidence="13">
    <location>
        <position position="318"/>
    </location>
    <ligand>
        <name>L-glutamine</name>
        <dbReference type="ChEBI" id="CHEBI:58359"/>
    </ligand>
</feature>
<dbReference type="Pfam" id="PF00117">
    <property type="entry name" value="GATase"/>
    <property type="match status" value="1"/>
</dbReference>
<accession>A0A7W5BBI4</accession>
<feature type="active site" evidence="13">
    <location>
        <position position="360"/>
    </location>
</feature>
<dbReference type="GO" id="GO:0004088">
    <property type="term" value="F:carbamoyl-phosphate synthase (glutamine-hydrolyzing) activity"/>
    <property type="evidence" value="ECO:0007669"/>
    <property type="project" value="UniProtKB-UniRule"/>
</dbReference>
<evidence type="ECO:0000256" key="3">
    <source>
        <dbReference type="ARBA" id="ARBA00007800"/>
    </source>
</evidence>
<evidence type="ECO:0000256" key="12">
    <source>
        <dbReference type="ARBA" id="ARBA00049285"/>
    </source>
</evidence>
<dbReference type="AlphaFoldDB" id="A0A7W5BBI4"/>
<feature type="binding site" evidence="13">
    <location>
        <position position="278"/>
    </location>
    <ligand>
        <name>L-glutamine</name>
        <dbReference type="ChEBI" id="CHEBI:58359"/>
    </ligand>
</feature>
<dbReference type="Pfam" id="PF00988">
    <property type="entry name" value="CPSase_sm_chain"/>
    <property type="match status" value="1"/>
</dbReference>
<evidence type="ECO:0000256" key="9">
    <source>
        <dbReference type="ARBA" id="ARBA00022962"/>
    </source>
</evidence>
<dbReference type="InterPro" id="IPR035686">
    <property type="entry name" value="CPSase_GATase1"/>
</dbReference>
<comment type="pathway">
    <text evidence="2 13">Amino-acid biosynthesis; L-arginine biosynthesis; carbamoyl phosphate from bicarbonate: step 1/1.</text>
</comment>
<dbReference type="InterPro" id="IPR036480">
    <property type="entry name" value="CarbP_synth_ssu_N_sf"/>
</dbReference>
<comment type="caution">
    <text evidence="15">The sequence shown here is derived from an EMBL/GenBank/DDBJ whole genome shotgun (WGS) entry which is preliminary data.</text>
</comment>
<comment type="catalytic activity">
    <reaction evidence="12 13">
        <text>L-glutamine + H2O = L-glutamate + NH4(+)</text>
        <dbReference type="Rhea" id="RHEA:15889"/>
        <dbReference type="ChEBI" id="CHEBI:15377"/>
        <dbReference type="ChEBI" id="CHEBI:28938"/>
        <dbReference type="ChEBI" id="CHEBI:29985"/>
        <dbReference type="ChEBI" id="CHEBI:58359"/>
    </reaction>
</comment>
<organism evidence="15 16">
    <name type="scientific">Pseudoduganella violacea</name>
    <dbReference type="NCBI Taxonomy" id="1715466"/>
    <lineage>
        <taxon>Bacteria</taxon>
        <taxon>Pseudomonadati</taxon>
        <taxon>Pseudomonadota</taxon>
        <taxon>Betaproteobacteria</taxon>
        <taxon>Burkholderiales</taxon>
        <taxon>Oxalobacteraceae</taxon>
        <taxon>Telluria group</taxon>
        <taxon>Pseudoduganella</taxon>
    </lineage>
</organism>
<feature type="active site" description="Nucleophile" evidence="13">
    <location>
        <position position="274"/>
    </location>
</feature>
<feature type="binding site" evidence="13">
    <location>
        <position position="316"/>
    </location>
    <ligand>
        <name>L-glutamine</name>
        <dbReference type="ChEBI" id="CHEBI:58359"/>
    </ligand>
</feature>
<reference evidence="15 16" key="1">
    <citation type="submission" date="2020-08" db="EMBL/GenBank/DDBJ databases">
        <title>Genomic Encyclopedia of Type Strains, Phase III (KMG-III): the genomes of soil and plant-associated and newly described type strains.</title>
        <authorList>
            <person name="Whitman W."/>
        </authorList>
    </citation>
    <scope>NUCLEOTIDE SEQUENCE [LARGE SCALE GENOMIC DNA]</scope>
    <source>
        <strain evidence="15 16">CECT 8897</strain>
    </source>
</reference>
<evidence type="ECO:0000259" key="14">
    <source>
        <dbReference type="SMART" id="SM01097"/>
    </source>
</evidence>
<keyword evidence="5 13" id="KW-0436">Ligase</keyword>
<dbReference type="EC" id="6.3.5.5" evidence="13"/>
<keyword evidence="4 13" id="KW-0055">Arginine biosynthesis</keyword>
<protein>
    <recommendedName>
        <fullName evidence="13">Carbamoyl phosphate synthase small chain</fullName>
        <ecNumber evidence="13">6.3.5.5</ecNumber>
    </recommendedName>
    <alternativeName>
        <fullName evidence="13">Carbamoyl phosphate synthetase glutamine chain</fullName>
    </alternativeName>
</protein>
<dbReference type="RefSeq" id="WP_183441867.1">
    <property type="nucleotide sequence ID" value="NZ_JACHXD010000008.1"/>
</dbReference>
<dbReference type="GO" id="GO:0006541">
    <property type="term" value="P:glutamine metabolic process"/>
    <property type="evidence" value="ECO:0007669"/>
    <property type="project" value="InterPro"/>
</dbReference>